<reference evidence="1" key="1">
    <citation type="submission" date="2014-09" db="EMBL/GenBank/DDBJ databases">
        <authorList>
            <person name="Magalhaes I.L.F."/>
            <person name="Oliveira U."/>
            <person name="Santos F.R."/>
            <person name="Vidigal T.H.D.A."/>
            <person name="Brescovit A.D."/>
            <person name="Santos A.J."/>
        </authorList>
    </citation>
    <scope>NUCLEOTIDE SEQUENCE</scope>
    <source>
        <tissue evidence="1">Shoot tissue taken approximately 20 cm above the soil surface</tissue>
    </source>
</reference>
<accession>A0A0A9A357</accession>
<proteinExistence type="predicted"/>
<protein>
    <submittedName>
        <fullName evidence="1">Uncharacterized protein</fullName>
    </submittedName>
</protein>
<organism evidence="1">
    <name type="scientific">Arundo donax</name>
    <name type="common">Giant reed</name>
    <name type="synonym">Donax arundinaceus</name>
    <dbReference type="NCBI Taxonomy" id="35708"/>
    <lineage>
        <taxon>Eukaryota</taxon>
        <taxon>Viridiplantae</taxon>
        <taxon>Streptophyta</taxon>
        <taxon>Embryophyta</taxon>
        <taxon>Tracheophyta</taxon>
        <taxon>Spermatophyta</taxon>
        <taxon>Magnoliopsida</taxon>
        <taxon>Liliopsida</taxon>
        <taxon>Poales</taxon>
        <taxon>Poaceae</taxon>
        <taxon>PACMAD clade</taxon>
        <taxon>Arundinoideae</taxon>
        <taxon>Arundineae</taxon>
        <taxon>Arundo</taxon>
    </lineage>
</organism>
<dbReference type="AlphaFoldDB" id="A0A0A9A357"/>
<evidence type="ECO:0000313" key="1">
    <source>
        <dbReference type="EMBL" id="JAD43445.1"/>
    </source>
</evidence>
<name>A0A0A9A357_ARUDO</name>
<dbReference type="EMBL" id="GBRH01254450">
    <property type="protein sequence ID" value="JAD43445.1"/>
    <property type="molecule type" value="Transcribed_RNA"/>
</dbReference>
<sequence length="26" mass="2942">MSRSRLITPLFKACHDSLLSGKVMHL</sequence>
<reference evidence="1" key="2">
    <citation type="journal article" date="2015" name="Data Brief">
        <title>Shoot transcriptome of the giant reed, Arundo donax.</title>
        <authorList>
            <person name="Barrero R.A."/>
            <person name="Guerrero F.D."/>
            <person name="Moolhuijzen P."/>
            <person name="Goolsby J.A."/>
            <person name="Tidwell J."/>
            <person name="Bellgard S.E."/>
            <person name="Bellgard M.I."/>
        </authorList>
    </citation>
    <scope>NUCLEOTIDE SEQUENCE</scope>
    <source>
        <tissue evidence="1">Shoot tissue taken approximately 20 cm above the soil surface</tissue>
    </source>
</reference>